<dbReference type="InterPro" id="IPR001841">
    <property type="entry name" value="Znf_RING"/>
</dbReference>
<evidence type="ECO:0000256" key="4">
    <source>
        <dbReference type="ARBA" id="ARBA00022833"/>
    </source>
</evidence>
<keyword evidence="6 8" id="KW-0175">Coiled coil</keyword>
<evidence type="ECO:0000256" key="2">
    <source>
        <dbReference type="ARBA" id="ARBA00022723"/>
    </source>
</evidence>
<keyword evidence="3 7" id="KW-0863">Zinc-finger</keyword>
<dbReference type="InterPro" id="IPR013320">
    <property type="entry name" value="ConA-like_dom_sf"/>
</dbReference>
<dbReference type="Gene3D" id="3.30.160.60">
    <property type="entry name" value="Classic Zinc Finger"/>
    <property type="match status" value="1"/>
</dbReference>
<dbReference type="CDD" id="cd12891">
    <property type="entry name" value="SPRY_PRY_C-I_2"/>
    <property type="match status" value="1"/>
</dbReference>
<dbReference type="Pfam" id="PF00643">
    <property type="entry name" value="zf-B_box"/>
    <property type="match status" value="1"/>
</dbReference>
<evidence type="ECO:0000256" key="1">
    <source>
        <dbReference type="ARBA" id="ARBA00022588"/>
    </source>
</evidence>
<protein>
    <submittedName>
        <fullName evidence="12">Uncharacterized protein</fullName>
    </submittedName>
</protein>
<dbReference type="PROSITE" id="PS00518">
    <property type="entry name" value="ZF_RING_1"/>
    <property type="match status" value="1"/>
</dbReference>
<dbReference type="Proteomes" id="UP000694569">
    <property type="component" value="Unplaced"/>
</dbReference>
<dbReference type="InterPro" id="IPR001870">
    <property type="entry name" value="B30.2/SPRY"/>
</dbReference>
<feature type="domain" description="B box-type" evidence="10">
    <location>
        <begin position="135"/>
        <end position="176"/>
    </location>
</feature>
<evidence type="ECO:0000256" key="5">
    <source>
        <dbReference type="ARBA" id="ARBA00022859"/>
    </source>
</evidence>
<dbReference type="Gene3D" id="2.60.120.920">
    <property type="match status" value="1"/>
</dbReference>
<dbReference type="InterPro" id="IPR000315">
    <property type="entry name" value="Znf_B-box"/>
</dbReference>
<evidence type="ECO:0000313" key="12">
    <source>
        <dbReference type="Ensembl" id="ENSLLEP00000043365.1"/>
    </source>
</evidence>
<dbReference type="GO" id="GO:0005737">
    <property type="term" value="C:cytoplasm"/>
    <property type="evidence" value="ECO:0007669"/>
    <property type="project" value="UniProtKB-ARBA"/>
</dbReference>
<dbReference type="PANTHER" id="PTHR25465:SF41">
    <property type="entry name" value="E3 UBIQUITIN-PROTEIN LIGASE RNF135"/>
    <property type="match status" value="1"/>
</dbReference>
<evidence type="ECO:0000259" key="11">
    <source>
        <dbReference type="PROSITE" id="PS50188"/>
    </source>
</evidence>
<dbReference type="InterPro" id="IPR051051">
    <property type="entry name" value="E3_ubiq-ligase_TRIM/RNF"/>
</dbReference>
<proteinExistence type="predicted"/>
<dbReference type="SMART" id="SM00184">
    <property type="entry name" value="RING"/>
    <property type="match status" value="1"/>
</dbReference>
<evidence type="ECO:0000256" key="8">
    <source>
        <dbReference type="SAM" id="Coils"/>
    </source>
</evidence>
<dbReference type="AlphaFoldDB" id="A0A8C5QVQ0"/>
<evidence type="ECO:0000256" key="7">
    <source>
        <dbReference type="PROSITE-ProRule" id="PRU00024"/>
    </source>
</evidence>
<dbReference type="InterPro" id="IPR043136">
    <property type="entry name" value="B30.2/SPRY_sf"/>
</dbReference>
<dbReference type="PROSITE" id="PS50119">
    <property type="entry name" value="ZF_BBOX"/>
    <property type="match status" value="1"/>
</dbReference>
<sequence length="519" mass="58363">MASADLRDELTCSICLSIYSDPVTLLCGHNFCQDCITNVLDAQGASRVYTCPECRTQLQERHSLKKNTTLSNIAESFLSANPEQEVSGILCSNCIHASILAAKTCLLCEVHLCANHVKIHNKSPDHVLIEPTTSLKNRKCPTHNEVLKYYCSVDSAFVCASCSLIGPHKGHQLDPLEKVSEEEKKQLRCSVEKLTSKRKETEKKIRTLQDHRTMEQNNSAVLTEKVIDLIRDVKGQLDALQNQALDEICRQNVKTSAKISCQIQELDTEKKGLSKRLGNLEDLCNQTDPLSFLQRLKSNRDDGSDNGNNSKYDVNRMAYSEKVQISKLVHKGFEDIMAEAVRQLDVLEVSNIVLDVDTAGNNVALSANRKAASSTKIDQDRPETPERFYYCQVLSINKFSSGHHYWEVDTSKSEFWRIGVAYPSMDRKGDKSYIGYNSKSWCLRRWGNEYSAIHDGKVTGIPHMASGGIFRVCLNYNNGIVSFYELCMPIKHIYTYNATLTEPVHAAFFVLDGMLQLLT</sequence>
<dbReference type="SMART" id="SM00589">
    <property type="entry name" value="PRY"/>
    <property type="match status" value="1"/>
</dbReference>
<organism evidence="12 13">
    <name type="scientific">Leptobrachium leishanense</name>
    <name type="common">Leishan spiny toad</name>
    <dbReference type="NCBI Taxonomy" id="445787"/>
    <lineage>
        <taxon>Eukaryota</taxon>
        <taxon>Metazoa</taxon>
        <taxon>Chordata</taxon>
        <taxon>Craniata</taxon>
        <taxon>Vertebrata</taxon>
        <taxon>Euteleostomi</taxon>
        <taxon>Amphibia</taxon>
        <taxon>Batrachia</taxon>
        <taxon>Anura</taxon>
        <taxon>Pelobatoidea</taxon>
        <taxon>Megophryidae</taxon>
        <taxon>Leptobrachium</taxon>
    </lineage>
</organism>
<dbReference type="GeneTree" id="ENSGT01030000234583"/>
<feature type="domain" description="B30.2/SPRY" evidence="11">
    <location>
        <begin position="331"/>
        <end position="519"/>
    </location>
</feature>
<evidence type="ECO:0000259" key="10">
    <source>
        <dbReference type="PROSITE" id="PS50119"/>
    </source>
</evidence>
<keyword evidence="1" id="KW-0399">Innate immunity</keyword>
<dbReference type="Pfam" id="PF13765">
    <property type="entry name" value="PRY"/>
    <property type="match status" value="1"/>
</dbReference>
<dbReference type="InterPro" id="IPR003877">
    <property type="entry name" value="SPRY_dom"/>
</dbReference>
<keyword evidence="13" id="KW-1185">Reference proteome</keyword>
<dbReference type="GO" id="GO:0045087">
    <property type="term" value="P:innate immune response"/>
    <property type="evidence" value="ECO:0007669"/>
    <property type="project" value="UniProtKB-KW"/>
</dbReference>
<dbReference type="Gene3D" id="3.30.40.10">
    <property type="entry name" value="Zinc/RING finger domain, C3HC4 (zinc finger)"/>
    <property type="match status" value="1"/>
</dbReference>
<dbReference type="PANTHER" id="PTHR25465">
    <property type="entry name" value="B-BOX DOMAIN CONTAINING"/>
    <property type="match status" value="1"/>
</dbReference>
<dbReference type="SUPFAM" id="SSF49899">
    <property type="entry name" value="Concanavalin A-like lectins/glucanases"/>
    <property type="match status" value="1"/>
</dbReference>
<dbReference type="SMART" id="SM00336">
    <property type="entry name" value="BBOX"/>
    <property type="match status" value="1"/>
</dbReference>
<dbReference type="SUPFAM" id="SSF57845">
    <property type="entry name" value="B-box zinc-binding domain"/>
    <property type="match status" value="1"/>
</dbReference>
<evidence type="ECO:0000313" key="13">
    <source>
        <dbReference type="Proteomes" id="UP000694569"/>
    </source>
</evidence>
<dbReference type="OrthoDB" id="6270329at2759"/>
<dbReference type="PROSITE" id="PS50089">
    <property type="entry name" value="ZF_RING_2"/>
    <property type="match status" value="1"/>
</dbReference>
<keyword evidence="4" id="KW-0862">Zinc</keyword>
<dbReference type="PROSITE" id="PS50188">
    <property type="entry name" value="B302_SPRY"/>
    <property type="match status" value="1"/>
</dbReference>
<dbReference type="InterPro" id="IPR013083">
    <property type="entry name" value="Znf_RING/FYVE/PHD"/>
</dbReference>
<feature type="coiled-coil region" evidence="8">
    <location>
        <begin position="184"/>
        <end position="211"/>
    </location>
</feature>
<evidence type="ECO:0000256" key="3">
    <source>
        <dbReference type="ARBA" id="ARBA00022771"/>
    </source>
</evidence>
<dbReference type="SMART" id="SM00449">
    <property type="entry name" value="SPRY"/>
    <property type="match status" value="1"/>
</dbReference>
<dbReference type="GO" id="GO:0008270">
    <property type="term" value="F:zinc ion binding"/>
    <property type="evidence" value="ECO:0007669"/>
    <property type="project" value="UniProtKB-KW"/>
</dbReference>
<dbReference type="InterPro" id="IPR006574">
    <property type="entry name" value="PRY"/>
</dbReference>
<dbReference type="InterPro" id="IPR027370">
    <property type="entry name" value="Znf-RING_euk"/>
</dbReference>
<keyword evidence="2" id="KW-0479">Metal-binding</keyword>
<dbReference type="Ensembl" id="ENSLLET00000045094.1">
    <property type="protein sequence ID" value="ENSLLEP00000043365.1"/>
    <property type="gene ID" value="ENSLLEG00000027580.1"/>
</dbReference>
<dbReference type="InterPro" id="IPR003879">
    <property type="entry name" value="Butyrophylin_SPRY"/>
</dbReference>
<evidence type="ECO:0000256" key="6">
    <source>
        <dbReference type="ARBA" id="ARBA00023054"/>
    </source>
</evidence>
<dbReference type="PRINTS" id="PR01407">
    <property type="entry name" value="BUTYPHLNCDUF"/>
</dbReference>
<dbReference type="Pfam" id="PF00622">
    <property type="entry name" value="SPRY"/>
    <property type="match status" value="1"/>
</dbReference>
<keyword evidence="5" id="KW-0391">Immunity</keyword>
<dbReference type="SUPFAM" id="SSF57850">
    <property type="entry name" value="RING/U-box"/>
    <property type="match status" value="1"/>
</dbReference>
<reference evidence="12" key="1">
    <citation type="submission" date="2025-08" db="UniProtKB">
        <authorList>
            <consortium name="Ensembl"/>
        </authorList>
    </citation>
    <scope>IDENTIFICATION</scope>
</reference>
<dbReference type="CDD" id="cd19769">
    <property type="entry name" value="Bbox2_TRIM16-like"/>
    <property type="match status" value="1"/>
</dbReference>
<dbReference type="Pfam" id="PF13445">
    <property type="entry name" value="zf-RING_UBOX"/>
    <property type="match status" value="1"/>
</dbReference>
<dbReference type="InterPro" id="IPR017907">
    <property type="entry name" value="Znf_RING_CS"/>
</dbReference>
<name>A0A8C5QVQ0_9ANUR</name>
<reference evidence="12" key="2">
    <citation type="submission" date="2025-09" db="UniProtKB">
        <authorList>
            <consortium name="Ensembl"/>
        </authorList>
    </citation>
    <scope>IDENTIFICATION</scope>
</reference>
<feature type="domain" description="RING-type" evidence="9">
    <location>
        <begin position="12"/>
        <end position="55"/>
    </location>
</feature>
<evidence type="ECO:0000259" key="9">
    <source>
        <dbReference type="PROSITE" id="PS50089"/>
    </source>
</evidence>
<accession>A0A8C5QVQ0</accession>